<dbReference type="Proteomes" id="UP000311382">
    <property type="component" value="Unassembled WGS sequence"/>
</dbReference>
<gene>
    <name evidence="2" type="ORF">DMC30DRAFT_403564</name>
</gene>
<dbReference type="AlphaFoldDB" id="A0A5C5FN32"/>
<proteinExistence type="predicted"/>
<protein>
    <submittedName>
        <fullName evidence="2">Uncharacterized protein</fullName>
    </submittedName>
</protein>
<name>A0A5C5FN32_9BASI</name>
<sequence>MSPVSISKSILTMRGIEKYGDFSKKKKAMTERIKGVFTRKPSEEEQQREEDASARQRIYKAEQDEGNDAHAAEIKRGEEEMRRDNDEEDKPLPGEGKKVENMTEEERMERGVALVQRAFERGLSLNSDAEKRR</sequence>
<dbReference type="STRING" id="5288.A0A5C5FN32"/>
<comment type="caution">
    <text evidence="2">The sequence shown here is derived from an EMBL/GenBank/DDBJ whole genome shotgun (WGS) entry which is preliminary data.</text>
</comment>
<dbReference type="EMBL" id="SOZI01000147">
    <property type="protein sequence ID" value="TNY18268.1"/>
    <property type="molecule type" value="Genomic_DNA"/>
</dbReference>
<reference evidence="2 3" key="1">
    <citation type="submission" date="2019-03" db="EMBL/GenBank/DDBJ databases">
        <title>Rhodosporidium diobovatum UCD-FST 08-225 genome sequencing, assembly, and annotation.</title>
        <authorList>
            <person name="Fakankun I.U."/>
            <person name="Fristensky B."/>
            <person name="Levin D.B."/>
        </authorList>
    </citation>
    <scope>NUCLEOTIDE SEQUENCE [LARGE SCALE GENOMIC DNA]</scope>
    <source>
        <strain evidence="2 3">UCD-FST 08-225</strain>
    </source>
</reference>
<evidence type="ECO:0000313" key="2">
    <source>
        <dbReference type="EMBL" id="TNY18268.1"/>
    </source>
</evidence>
<evidence type="ECO:0000313" key="3">
    <source>
        <dbReference type="Proteomes" id="UP000311382"/>
    </source>
</evidence>
<keyword evidence="3" id="KW-1185">Reference proteome</keyword>
<dbReference type="OrthoDB" id="7344096at2759"/>
<feature type="region of interest" description="Disordered" evidence="1">
    <location>
        <begin position="30"/>
        <end position="108"/>
    </location>
</feature>
<evidence type="ECO:0000256" key="1">
    <source>
        <dbReference type="SAM" id="MobiDB-lite"/>
    </source>
</evidence>
<organism evidence="2 3">
    <name type="scientific">Rhodotorula diobovata</name>
    <dbReference type="NCBI Taxonomy" id="5288"/>
    <lineage>
        <taxon>Eukaryota</taxon>
        <taxon>Fungi</taxon>
        <taxon>Dikarya</taxon>
        <taxon>Basidiomycota</taxon>
        <taxon>Pucciniomycotina</taxon>
        <taxon>Microbotryomycetes</taxon>
        <taxon>Sporidiobolales</taxon>
        <taxon>Sporidiobolaceae</taxon>
        <taxon>Rhodotorula</taxon>
    </lineage>
</organism>
<accession>A0A5C5FN32</accession>